<name>A0AAW2K7V0_SESRA</name>
<reference evidence="1" key="1">
    <citation type="submission" date="2020-06" db="EMBL/GenBank/DDBJ databases">
        <authorList>
            <person name="Li T."/>
            <person name="Hu X."/>
            <person name="Zhang T."/>
            <person name="Song X."/>
            <person name="Zhang H."/>
            <person name="Dai N."/>
            <person name="Sheng W."/>
            <person name="Hou X."/>
            <person name="Wei L."/>
        </authorList>
    </citation>
    <scope>NUCLEOTIDE SEQUENCE</scope>
    <source>
        <strain evidence="1">G02</strain>
        <tissue evidence="1">Leaf</tissue>
    </source>
</reference>
<accession>A0AAW2K7V0</accession>
<reference evidence="1" key="2">
    <citation type="journal article" date="2024" name="Plant">
        <title>Genomic evolution and insights into agronomic trait innovations of Sesamum species.</title>
        <authorList>
            <person name="Miao H."/>
            <person name="Wang L."/>
            <person name="Qu L."/>
            <person name="Liu H."/>
            <person name="Sun Y."/>
            <person name="Le M."/>
            <person name="Wang Q."/>
            <person name="Wei S."/>
            <person name="Zheng Y."/>
            <person name="Lin W."/>
            <person name="Duan Y."/>
            <person name="Cao H."/>
            <person name="Xiong S."/>
            <person name="Wang X."/>
            <person name="Wei L."/>
            <person name="Li C."/>
            <person name="Ma Q."/>
            <person name="Ju M."/>
            <person name="Zhao R."/>
            <person name="Li G."/>
            <person name="Mu C."/>
            <person name="Tian Q."/>
            <person name="Mei H."/>
            <person name="Zhang T."/>
            <person name="Gao T."/>
            <person name="Zhang H."/>
        </authorList>
    </citation>
    <scope>NUCLEOTIDE SEQUENCE</scope>
    <source>
        <strain evidence="1">G02</strain>
    </source>
</reference>
<organism evidence="1">
    <name type="scientific">Sesamum radiatum</name>
    <name type="common">Black benniseed</name>
    <dbReference type="NCBI Taxonomy" id="300843"/>
    <lineage>
        <taxon>Eukaryota</taxon>
        <taxon>Viridiplantae</taxon>
        <taxon>Streptophyta</taxon>
        <taxon>Embryophyta</taxon>
        <taxon>Tracheophyta</taxon>
        <taxon>Spermatophyta</taxon>
        <taxon>Magnoliopsida</taxon>
        <taxon>eudicotyledons</taxon>
        <taxon>Gunneridae</taxon>
        <taxon>Pentapetalae</taxon>
        <taxon>asterids</taxon>
        <taxon>lamiids</taxon>
        <taxon>Lamiales</taxon>
        <taxon>Pedaliaceae</taxon>
        <taxon>Sesamum</taxon>
    </lineage>
</organism>
<proteinExistence type="predicted"/>
<evidence type="ECO:0000313" key="1">
    <source>
        <dbReference type="EMBL" id="KAL0301928.1"/>
    </source>
</evidence>
<gene>
    <name evidence="1" type="ORF">Sradi_6469600</name>
</gene>
<comment type="caution">
    <text evidence="1">The sequence shown here is derived from an EMBL/GenBank/DDBJ whole genome shotgun (WGS) entry which is preliminary data.</text>
</comment>
<dbReference type="EMBL" id="JACGWJ010000030">
    <property type="protein sequence ID" value="KAL0301928.1"/>
    <property type="molecule type" value="Genomic_DNA"/>
</dbReference>
<sequence>MPLSVAMHADIIYLRPLSTSNRPFSFSRWGSRGCDNLSLFLLPLPAFDLLPFALEVEASPTNTVGADL</sequence>
<protein>
    <submittedName>
        <fullName evidence="1">Uncharacterized protein</fullName>
    </submittedName>
</protein>
<dbReference type="AlphaFoldDB" id="A0AAW2K7V0"/>